<proteinExistence type="predicted"/>
<organism evidence="1">
    <name type="scientific">marine sediment metagenome</name>
    <dbReference type="NCBI Taxonomy" id="412755"/>
    <lineage>
        <taxon>unclassified sequences</taxon>
        <taxon>metagenomes</taxon>
        <taxon>ecological metagenomes</taxon>
    </lineage>
</organism>
<sequence length="124" mass="13109">MKYRSAIVLSAIFLAACATTSIQPMTKDTFKVATNAAPACGAQGARNVAFQTAAIEVIRKGGDLFIVAGDSTNYDGWSGMSEQGMVIRMIDRNSSEARNALSARDTLGSNWQELVQKGAPTTCA</sequence>
<dbReference type="AlphaFoldDB" id="A0A0F9NT83"/>
<name>A0A0F9NT83_9ZZZZ</name>
<comment type="caution">
    <text evidence="1">The sequence shown here is derived from an EMBL/GenBank/DDBJ whole genome shotgun (WGS) entry which is preliminary data.</text>
</comment>
<dbReference type="EMBL" id="LAZR01003733">
    <property type="protein sequence ID" value="KKN15222.1"/>
    <property type="molecule type" value="Genomic_DNA"/>
</dbReference>
<evidence type="ECO:0000313" key="1">
    <source>
        <dbReference type="EMBL" id="KKN15222.1"/>
    </source>
</evidence>
<accession>A0A0F9NT83</accession>
<gene>
    <name evidence="1" type="ORF">LCGC14_0988260</name>
</gene>
<evidence type="ECO:0008006" key="2">
    <source>
        <dbReference type="Google" id="ProtNLM"/>
    </source>
</evidence>
<reference evidence="1" key="1">
    <citation type="journal article" date="2015" name="Nature">
        <title>Complex archaea that bridge the gap between prokaryotes and eukaryotes.</title>
        <authorList>
            <person name="Spang A."/>
            <person name="Saw J.H."/>
            <person name="Jorgensen S.L."/>
            <person name="Zaremba-Niedzwiedzka K."/>
            <person name="Martijn J."/>
            <person name="Lind A.E."/>
            <person name="van Eijk R."/>
            <person name="Schleper C."/>
            <person name="Guy L."/>
            <person name="Ettema T.J."/>
        </authorList>
    </citation>
    <scope>NUCLEOTIDE SEQUENCE</scope>
</reference>
<protein>
    <recommendedName>
        <fullName evidence="2">Lipoprotein</fullName>
    </recommendedName>
</protein>
<dbReference type="PROSITE" id="PS51257">
    <property type="entry name" value="PROKAR_LIPOPROTEIN"/>
    <property type="match status" value="1"/>
</dbReference>